<dbReference type="RefSeq" id="WP_053968759.1">
    <property type="nucleotide sequence ID" value="NZ_JAWJXX010000002.1"/>
</dbReference>
<sequence length="148" mass="16445">MVLVTDELRVHLHYTMRGSYPLRLVDVLFCTERAYFVEYDYLTPVDLVFGSPGQRAAAFASRVVEEGVPAAIETAEQVDTQSYDTLDSVDIHTGGRVGRPKITARPRTESATTVRVHGQFDADPFTQALRSTVDGHDVTVRQRDGIGF</sequence>
<dbReference type="Proteomes" id="UP000037729">
    <property type="component" value="Unassembled WGS sequence"/>
</dbReference>
<evidence type="ECO:0000313" key="1">
    <source>
        <dbReference type="EMBL" id="KOX92549.1"/>
    </source>
</evidence>
<proteinExistence type="predicted"/>
<protein>
    <submittedName>
        <fullName evidence="1">Uncharacterized protein</fullName>
    </submittedName>
</protein>
<accession>A0A0M9AI87</accession>
<reference evidence="2" key="2">
    <citation type="submission" date="2019-12" db="EMBL/GenBank/DDBJ databases">
        <title>The whole-genome sequencing of Haloarcula japonica strain pws8.</title>
        <authorList>
            <person name="Verma D.K."/>
            <person name="Gopal K."/>
            <person name="Prasad E.S."/>
        </authorList>
    </citation>
    <scope>NUCLEOTIDE SEQUENCE</scope>
    <source>
        <strain evidence="2">Pws8</strain>
    </source>
</reference>
<reference evidence="1 3" key="1">
    <citation type="submission" date="2015-08" db="EMBL/GenBank/DDBJ databases">
        <title>Genomes of Isolates from Cabo Rojo, PR.</title>
        <authorList>
            <person name="Sanchez-Nieves R.L."/>
            <person name="Montalvo-Rodriguez R."/>
        </authorList>
    </citation>
    <scope>NUCLEOTIDE SEQUENCE [LARGE SCALE GENOMIC DNA]</scope>
    <source>
        <strain evidence="1 3">SL3</strain>
    </source>
</reference>
<name>A0A0M9AI87_9EURY</name>
<organism evidence="1 3">
    <name type="scientific">Haloarcula rubripromontorii</name>
    <dbReference type="NCBI Taxonomy" id="1705562"/>
    <lineage>
        <taxon>Archaea</taxon>
        <taxon>Methanobacteriati</taxon>
        <taxon>Methanobacteriota</taxon>
        <taxon>Stenosarchaea group</taxon>
        <taxon>Halobacteria</taxon>
        <taxon>Halobacteriales</taxon>
        <taxon>Haloarculaceae</taxon>
        <taxon>Haloarcula</taxon>
    </lineage>
</organism>
<evidence type="ECO:0000313" key="2">
    <source>
        <dbReference type="EMBL" id="NLV04686.1"/>
    </source>
</evidence>
<dbReference type="EMBL" id="WOWB01000001">
    <property type="protein sequence ID" value="NLV04686.1"/>
    <property type="molecule type" value="Genomic_DNA"/>
</dbReference>
<gene>
    <name evidence="1" type="ORF">AMS69_14500</name>
    <name evidence="2" type="ORF">GOC83_00850</name>
</gene>
<dbReference type="STRING" id="1705562.AMS69_14500"/>
<dbReference type="AlphaFoldDB" id="A0A0M9AI87"/>
<dbReference type="Proteomes" id="UP000610611">
    <property type="component" value="Unassembled WGS sequence"/>
</dbReference>
<dbReference type="PATRIC" id="fig|1705562.3.peg.3515"/>
<dbReference type="OrthoDB" id="298800at2157"/>
<dbReference type="EMBL" id="LIUF01000004">
    <property type="protein sequence ID" value="KOX92549.1"/>
    <property type="molecule type" value="Genomic_DNA"/>
</dbReference>
<comment type="caution">
    <text evidence="1">The sequence shown here is derived from an EMBL/GenBank/DDBJ whole genome shotgun (WGS) entry which is preliminary data.</text>
</comment>
<keyword evidence="3" id="KW-1185">Reference proteome</keyword>
<evidence type="ECO:0000313" key="3">
    <source>
        <dbReference type="Proteomes" id="UP000037729"/>
    </source>
</evidence>